<feature type="transmembrane region" description="Helical" evidence="2">
    <location>
        <begin position="498"/>
        <end position="515"/>
    </location>
</feature>
<name>A0A9W7DTU8_9STRA</name>
<feature type="region of interest" description="Disordered" evidence="1">
    <location>
        <begin position="356"/>
        <end position="376"/>
    </location>
</feature>
<dbReference type="AlphaFoldDB" id="A0A9W7DTU8"/>
<organism evidence="3 4">
    <name type="scientific">Triparma retinervis</name>
    <dbReference type="NCBI Taxonomy" id="2557542"/>
    <lineage>
        <taxon>Eukaryota</taxon>
        <taxon>Sar</taxon>
        <taxon>Stramenopiles</taxon>
        <taxon>Ochrophyta</taxon>
        <taxon>Bolidophyceae</taxon>
        <taxon>Parmales</taxon>
        <taxon>Triparmaceae</taxon>
        <taxon>Triparma</taxon>
    </lineage>
</organism>
<keyword evidence="2" id="KW-1133">Transmembrane helix</keyword>
<dbReference type="Proteomes" id="UP001165082">
    <property type="component" value="Unassembled WGS sequence"/>
</dbReference>
<feature type="compositionally biased region" description="Polar residues" evidence="1">
    <location>
        <begin position="9"/>
        <end position="24"/>
    </location>
</feature>
<reference evidence="3" key="1">
    <citation type="submission" date="2022-07" db="EMBL/GenBank/DDBJ databases">
        <title>Genome analysis of Parmales, a sister group of diatoms, reveals the evolutionary specialization of diatoms from phago-mixotrophs to photoautotrophs.</title>
        <authorList>
            <person name="Ban H."/>
            <person name="Sato S."/>
            <person name="Yoshikawa S."/>
            <person name="Kazumasa Y."/>
            <person name="Nakamura Y."/>
            <person name="Ichinomiya M."/>
            <person name="Saitoh K."/>
            <person name="Sato N."/>
            <person name="Blanc-Mathieu R."/>
            <person name="Endo H."/>
            <person name="Kuwata A."/>
            <person name="Ogata H."/>
        </authorList>
    </citation>
    <scope>NUCLEOTIDE SEQUENCE</scope>
</reference>
<sequence length="756" mass="84675">MVRRASLSVPHTTSFSPTDRASPQRQRHTFHNVRSETIHLFGWQNQKKHLSRPSFQVHYVESDDGTSFKEVKEEVLKGCMDEGTATTFGFIPWPSPSLVFHSAAPTFHYLLNEALAWGLACPGIASIVFLCFNVQITNNDMAKYTALVVTLVTLTMLATGIGWRFPVPCGHLLNASVAIPSGMLYFVVKYLNITGMNISVKNIRKLAPLILAGLLPAVFLFLFSFYRTLFASLDSNGQFFIAPVWPILKLGLKHSGGKLLEKGGNPDGAPVFMFTFDCVSALSGNFLFMESSDISSVLSMVSVDVIENLFLSLRIINLIQNSKVVAGKVRMLEMEIEIREQGEEFRNRLARLERGGDGERGGRDVSRDEEDGGGKGWKDIEKVEEKIEHLRKEGKRSLQLSIKVMLTFFASECSEILSSFWALIIIFCIYNSPNKQYLYTFDAMTEEQFYRSLQYSAADLAMEVCTYVAMTMFMSLQLHLHTFPVLVAYLNKGKFNKILFCNCVCITIASIAFFVKHNGLDPKFKWDEFESSGTSTNYTNITLFQADQTTTQPPPTFPRMAHLLRGPCLEPNSDSDSLSVSMSTSSQSTFTSPSFMADTLSGVKGMESHVSRQNRSRMMRLSVSTTCDHGRVSSLALLSPGILEGGVRGGSANITTIIRGDDDMDDENIRNWDSSIDLRCDLPRGRGAFDEAERVTREERDKARRRREKATARHPMDAFKEEVQKRSGGIGEIKCENRVRIPGMEEERRSGEECCS</sequence>
<keyword evidence="2" id="KW-0812">Transmembrane</keyword>
<evidence type="ECO:0000256" key="2">
    <source>
        <dbReference type="SAM" id="Phobius"/>
    </source>
</evidence>
<protein>
    <submittedName>
        <fullName evidence="3">Uncharacterized protein</fullName>
    </submittedName>
</protein>
<dbReference type="EMBL" id="BRXZ01003237">
    <property type="protein sequence ID" value="GMH50518.1"/>
    <property type="molecule type" value="Genomic_DNA"/>
</dbReference>
<accession>A0A9W7DTU8</accession>
<keyword evidence="2" id="KW-0472">Membrane</keyword>
<feature type="transmembrane region" description="Helical" evidence="2">
    <location>
        <begin position="209"/>
        <end position="226"/>
    </location>
</feature>
<evidence type="ECO:0000313" key="3">
    <source>
        <dbReference type="EMBL" id="GMH50518.1"/>
    </source>
</evidence>
<gene>
    <name evidence="3" type="ORF">TrRE_jg11737</name>
</gene>
<feature type="transmembrane region" description="Helical" evidence="2">
    <location>
        <begin position="114"/>
        <end position="132"/>
    </location>
</feature>
<feature type="region of interest" description="Disordered" evidence="1">
    <location>
        <begin position="1"/>
        <end position="28"/>
    </location>
</feature>
<evidence type="ECO:0000313" key="4">
    <source>
        <dbReference type="Proteomes" id="UP001165082"/>
    </source>
</evidence>
<proteinExistence type="predicted"/>
<feature type="compositionally biased region" description="Basic and acidic residues" evidence="1">
    <location>
        <begin position="693"/>
        <end position="702"/>
    </location>
</feature>
<keyword evidence="4" id="KW-1185">Reference proteome</keyword>
<dbReference type="OrthoDB" id="10631673at2759"/>
<feature type="transmembrane region" description="Helical" evidence="2">
    <location>
        <begin position="171"/>
        <end position="188"/>
    </location>
</feature>
<evidence type="ECO:0000256" key="1">
    <source>
        <dbReference type="SAM" id="MobiDB-lite"/>
    </source>
</evidence>
<feature type="transmembrane region" description="Helical" evidence="2">
    <location>
        <begin position="404"/>
        <end position="432"/>
    </location>
</feature>
<comment type="caution">
    <text evidence="3">The sequence shown here is derived from an EMBL/GenBank/DDBJ whole genome shotgun (WGS) entry which is preliminary data.</text>
</comment>
<feature type="transmembrane region" description="Helical" evidence="2">
    <location>
        <begin position="144"/>
        <end position="165"/>
    </location>
</feature>
<feature type="region of interest" description="Disordered" evidence="1">
    <location>
        <begin position="693"/>
        <end position="713"/>
    </location>
</feature>